<accession>A0AC60QPM3</accession>
<name>A0AC60QPM3_IXOPE</name>
<evidence type="ECO:0000313" key="1">
    <source>
        <dbReference type="EMBL" id="KAG0438678.1"/>
    </source>
</evidence>
<keyword evidence="2" id="KW-1185">Reference proteome</keyword>
<dbReference type="EMBL" id="JABSTQ010005713">
    <property type="protein sequence ID" value="KAG0438678.1"/>
    <property type="molecule type" value="Genomic_DNA"/>
</dbReference>
<protein>
    <submittedName>
        <fullName evidence="1">Uncharacterized protein</fullName>
    </submittedName>
</protein>
<dbReference type="Proteomes" id="UP000805193">
    <property type="component" value="Unassembled WGS sequence"/>
</dbReference>
<sequence length="359" mass="39699">MIEDVKEVISAANLKAPEAKDRLLQAGELQMKGRSCLVIDPYRREIKMKLHWVPFDVPIDTICRAFDPYGKVKDVAQEIVALQIFDRALYGSLVELRGIVSIDEAMGLQRRRGAKPYERPLLGNKAAPGRRSIGWREASDETLRTRTGQRQVIEMTLPLIASHKLDASPDIPRMKGGTPESQVTDRVNGVRGAHCVQLHRVRSRRSLRRTEIACRELAATPLASVVIVSGLRLPNGPSPHSKLDDTPPLVQSAAFLAADLGVFVETTCYHRSNGNSTGGSLLDYNFDNLAPQALLERALSSLTEMGLSGRWLARETRVSSIAENCHREIPTPVRSHLDENRTGVRSCITTAWCTLKTPG</sequence>
<gene>
    <name evidence="1" type="ORF">HPB47_016922</name>
</gene>
<reference evidence="1 2" key="1">
    <citation type="journal article" date="2020" name="Cell">
        <title>Large-Scale Comparative Analyses of Tick Genomes Elucidate Their Genetic Diversity and Vector Capacities.</title>
        <authorList>
            <consortium name="Tick Genome and Microbiome Consortium (TIGMIC)"/>
            <person name="Jia N."/>
            <person name="Wang J."/>
            <person name="Shi W."/>
            <person name="Du L."/>
            <person name="Sun Y."/>
            <person name="Zhan W."/>
            <person name="Jiang J.F."/>
            <person name="Wang Q."/>
            <person name="Zhang B."/>
            <person name="Ji P."/>
            <person name="Bell-Sakyi L."/>
            <person name="Cui X.M."/>
            <person name="Yuan T.T."/>
            <person name="Jiang B.G."/>
            <person name="Yang W.F."/>
            <person name="Lam T.T."/>
            <person name="Chang Q.C."/>
            <person name="Ding S.J."/>
            <person name="Wang X.J."/>
            <person name="Zhu J.G."/>
            <person name="Ruan X.D."/>
            <person name="Zhao L."/>
            <person name="Wei J.T."/>
            <person name="Ye R.Z."/>
            <person name="Que T.C."/>
            <person name="Du C.H."/>
            <person name="Zhou Y.H."/>
            <person name="Cheng J.X."/>
            <person name="Dai P.F."/>
            <person name="Guo W.B."/>
            <person name="Han X.H."/>
            <person name="Huang E.J."/>
            <person name="Li L.F."/>
            <person name="Wei W."/>
            <person name="Gao Y.C."/>
            <person name="Liu J.Z."/>
            <person name="Shao H.Z."/>
            <person name="Wang X."/>
            <person name="Wang C.C."/>
            <person name="Yang T.C."/>
            <person name="Huo Q.B."/>
            <person name="Li W."/>
            <person name="Chen H.Y."/>
            <person name="Chen S.E."/>
            <person name="Zhou L.G."/>
            <person name="Ni X.B."/>
            <person name="Tian J.H."/>
            <person name="Sheng Y."/>
            <person name="Liu T."/>
            <person name="Pan Y.S."/>
            <person name="Xia L.Y."/>
            <person name="Li J."/>
            <person name="Zhao F."/>
            <person name="Cao W.C."/>
        </authorList>
    </citation>
    <scope>NUCLEOTIDE SEQUENCE [LARGE SCALE GENOMIC DNA]</scope>
    <source>
        <strain evidence="1">Iper-2018</strain>
    </source>
</reference>
<comment type="caution">
    <text evidence="1">The sequence shown here is derived from an EMBL/GenBank/DDBJ whole genome shotgun (WGS) entry which is preliminary data.</text>
</comment>
<proteinExistence type="predicted"/>
<organism evidence="1 2">
    <name type="scientific">Ixodes persulcatus</name>
    <name type="common">Taiga tick</name>
    <dbReference type="NCBI Taxonomy" id="34615"/>
    <lineage>
        <taxon>Eukaryota</taxon>
        <taxon>Metazoa</taxon>
        <taxon>Ecdysozoa</taxon>
        <taxon>Arthropoda</taxon>
        <taxon>Chelicerata</taxon>
        <taxon>Arachnida</taxon>
        <taxon>Acari</taxon>
        <taxon>Parasitiformes</taxon>
        <taxon>Ixodida</taxon>
        <taxon>Ixodoidea</taxon>
        <taxon>Ixodidae</taxon>
        <taxon>Ixodinae</taxon>
        <taxon>Ixodes</taxon>
    </lineage>
</organism>
<evidence type="ECO:0000313" key="2">
    <source>
        <dbReference type="Proteomes" id="UP000805193"/>
    </source>
</evidence>